<reference evidence="2 3" key="1">
    <citation type="submission" date="2016-08" db="EMBL/GenBank/DDBJ databases">
        <title>Draft genome of Fabibacter sp. strain SK-8.</title>
        <authorList>
            <person name="Wong S.-K."/>
            <person name="Hamasaki K."/>
            <person name="Yoshizawa S."/>
        </authorList>
    </citation>
    <scope>NUCLEOTIDE SEQUENCE [LARGE SCALE GENOMIC DNA]</scope>
    <source>
        <strain evidence="2 3">SK-8</strain>
    </source>
</reference>
<evidence type="ECO:0000313" key="2">
    <source>
        <dbReference type="EMBL" id="OEK07152.1"/>
    </source>
</evidence>
<comment type="caution">
    <text evidence="2">The sequence shown here is derived from an EMBL/GenBank/DDBJ whole genome shotgun (WGS) entry which is preliminary data.</text>
</comment>
<keyword evidence="1" id="KW-0812">Transmembrane</keyword>
<accession>A0A1E5T6Z4</accession>
<gene>
    <name evidence="2" type="ORF">BFP71_05705</name>
</gene>
<dbReference type="AlphaFoldDB" id="A0A1E5T6Z4"/>
<keyword evidence="3" id="KW-1185">Reference proteome</keyword>
<proteinExistence type="predicted"/>
<feature type="transmembrane region" description="Helical" evidence="1">
    <location>
        <begin position="7"/>
        <end position="28"/>
    </location>
</feature>
<dbReference type="EMBL" id="MDGQ01000003">
    <property type="protein sequence ID" value="OEK07152.1"/>
    <property type="molecule type" value="Genomic_DNA"/>
</dbReference>
<evidence type="ECO:0000256" key="1">
    <source>
        <dbReference type="SAM" id="Phobius"/>
    </source>
</evidence>
<keyword evidence="1" id="KW-0472">Membrane</keyword>
<keyword evidence="1" id="KW-1133">Transmembrane helix</keyword>
<sequence length="74" mass="8775">MKNYGWLIKGLIFGLLMWVMVYVVFPRFSEGEVVEPEKHLMELLFAFPAGILWGYYRFKVLPKRMNKGKKDSDD</sequence>
<evidence type="ECO:0000313" key="3">
    <source>
        <dbReference type="Proteomes" id="UP000095552"/>
    </source>
</evidence>
<dbReference type="Proteomes" id="UP000095552">
    <property type="component" value="Unassembled WGS sequence"/>
</dbReference>
<organism evidence="2 3">
    <name type="scientific">Roseivirga misakiensis</name>
    <dbReference type="NCBI Taxonomy" id="1563681"/>
    <lineage>
        <taxon>Bacteria</taxon>
        <taxon>Pseudomonadati</taxon>
        <taxon>Bacteroidota</taxon>
        <taxon>Cytophagia</taxon>
        <taxon>Cytophagales</taxon>
        <taxon>Roseivirgaceae</taxon>
        <taxon>Roseivirga</taxon>
    </lineage>
</organism>
<protein>
    <submittedName>
        <fullName evidence="2">Uncharacterized protein</fullName>
    </submittedName>
</protein>
<dbReference type="STRING" id="1563681.BFP71_05705"/>
<dbReference type="RefSeq" id="WP_069834464.1">
    <property type="nucleotide sequence ID" value="NZ_MDGQ01000003.1"/>
</dbReference>
<feature type="transmembrane region" description="Helical" evidence="1">
    <location>
        <begin position="40"/>
        <end position="58"/>
    </location>
</feature>
<dbReference type="OrthoDB" id="982331at2"/>
<name>A0A1E5T6Z4_9BACT</name>